<name>A0A443JC76_9MICO</name>
<evidence type="ECO:0000313" key="2">
    <source>
        <dbReference type="EMBL" id="RWR18074.1"/>
    </source>
</evidence>
<comment type="caution">
    <text evidence="2">The sequence shown here is derived from an EMBL/GenBank/DDBJ whole genome shotgun (WGS) entry which is preliminary data.</text>
</comment>
<evidence type="ECO:0000256" key="1">
    <source>
        <dbReference type="SAM" id="Phobius"/>
    </source>
</evidence>
<dbReference type="AlphaFoldDB" id="A0A443JC76"/>
<feature type="transmembrane region" description="Helical" evidence="1">
    <location>
        <begin position="35"/>
        <end position="56"/>
    </location>
</feature>
<dbReference type="OrthoDB" id="5083980at2"/>
<feature type="transmembrane region" description="Helical" evidence="1">
    <location>
        <begin position="183"/>
        <end position="207"/>
    </location>
</feature>
<keyword evidence="1" id="KW-0472">Membrane</keyword>
<keyword evidence="1" id="KW-1133">Transmembrane helix</keyword>
<protein>
    <submittedName>
        <fullName evidence="2">Uncharacterized protein</fullName>
    </submittedName>
</protein>
<organism evidence="2 3">
    <name type="scientific">Microbacterium enclense</name>
    <dbReference type="NCBI Taxonomy" id="993073"/>
    <lineage>
        <taxon>Bacteria</taxon>
        <taxon>Bacillati</taxon>
        <taxon>Actinomycetota</taxon>
        <taxon>Actinomycetes</taxon>
        <taxon>Micrococcales</taxon>
        <taxon>Microbacteriaceae</taxon>
        <taxon>Microbacterium</taxon>
    </lineage>
</organism>
<feature type="transmembrane region" description="Helical" evidence="1">
    <location>
        <begin position="62"/>
        <end position="86"/>
    </location>
</feature>
<proteinExistence type="predicted"/>
<feature type="transmembrane region" description="Helical" evidence="1">
    <location>
        <begin position="95"/>
        <end position="112"/>
    </location>
</feature>
<reference evidence="2 3" key="1">
    <citation type="journal article" date="2018" name="Front. Microbiol.">
        <title>Novel Insights Into Bacterial Dimethylsulfoniopropionate Catabolism in the East China Sea.</title>
        <authorList>
            <person name="Liu J."/>
            <person name="Liu J."/>
            <person name="Zhang S.H."/>
            <person name="Liang J."/>
            <person name="Lin H."/>
            <person name="Song D."/>
            <person name="Yang G.P."/>
            <person name="Todd J.D."/>
            <person name="Zhang X.H."/>
        </authorList>
    </citation>
    <scope>NUCLEOTIDE SEQUENCE [LARGE SCALE GENOMIC DNA]</scope>
    <source>
        <strain evidence="2 3">ZYFD042</strain>
    </source>
</reference>
<feature type="transmembrane region" description="Helical" evidence="1">
    <location>
        <begin position="6"/>
        <end position="23"/>
    </location>
</feature>
<dbReference type="EMBL" id="RBZY01000034">
    <property type="protein sequence ID" value="RWR18074.1"/>
    <property type="molecule type" value="Genomic_DNA"/>
</dbReference>
<gene>
    <name evidence="2" type="ORF">D8Y23_10455</name>
</gene>
<feature type="transmembrane region" description="Helical" evidence="1">
    <location>
        <begin position="118"/>
        <end position="137"/>
    </location>
</feature>
<sequence length="322" mass="33515">MDLSVALLAVSVAVVSSVLFVALPHLGGPSTMRLFLRFATGFFVCVVSACALYVVARTGGGVLFQVMGDTAMVLAPSLLFVGLCVLTERRALEPGVLAFALTVTVAVVSTTVPQPTPLIVRGVAVAVACVACAWAALRSPVEPAQPLRVIAVIGGSYAVYSLVRMLVGLTAGWGSATVLAATFFVPAIITGVVVATVVIVCVGWLSVGRSRLEATRRRPAGTLVVVGDWHLASAAYGQERVRTLVLQLQAAAHDLDPNAVGVVRGVEVVLASPVATLGARVRDAYGWSADEVALLSDGAPTGTVRLPIMRSRRPPRARSRRT</sequence>
<feature type="transmembrane region" description="Helical" evidence="1">
    <location>
        <begin position="149"/>
        <end position="171"/>
    </location>
</feature>
<keyword evidence="1" id="KW-0812">Transmembrane</keyword>
<evidence type="ECO:0000313" key="3">
    <source>
        <dbReference type="Proteomes" id="UP000285970"/>
    </source>
</evidence>
<accession>A0A443JC76</accession>
<dbReference type="Proteomes" id="UP000285970">
    <property type="component" value="Unassembled WGS sequence"/>
</dbReference>